<evidence type="ECO:0000313" key="1">
    <source>
        <dbReference type="EMBL" id="MPN05849.1"/>
    </source>
</evidence>
<dbReference type="EMBL" id="VSSQ01051752">
    <property type="protein sequence ID" value="MPN05849.1"/>
    <property type="molecule type" value="Genomic_DNA"/>
</dbReference>
<dbReference type="AlphaFoldDB" id="A0A645EXE5"/>
<name>A0A645EXE5_9ZZZZ</name>
<organism evidence="1">
    <name type="scientific">bioreactor metagenome</name>
    <dbReference type="NCBI Taxonomy" id="1076179"/>
    <lineage>
        <taxon>unclassified sequences</taxon>
        <taxon>metagenomes</taxon>
        <taxon>ecological metagenomes</taxon>
    </lineage>
</organism>
<comment type="caution">
    <text evidence="1">The sequence shown here is derived from an EMBL/GenBank/DDBJ whole genome shotgun (WGS) entry which is preliminary data.</text>
</comment>
<sequence length="172" mass="19139">MRNLQPDIWRVDAAKHGVARLLQSFPDDSRVFHIICDNVHNLLVARRAVGGLRAALGDIRHAIKFGRDAARPKVAQMHLVAKGVLIDQRLGNDGIRAACAGESGGLRHGTELDGAFLRALHLVDAVWNVRFGDVGFIRRVIKDQSPVRAGIVHIDLKLLFCERHTRRVVRKT</sequence>
<proteinExistence type="predicted"/>
<accession>A0A645EXE5</accession>
<reference evidence="1" key="1">
    <citation type="submission" date="2019-08" db="EMBL/GenBank/DDBJ databases">
        <authorList>
            <person name="Kucharzyk K."/>
            <person name="Murdoch R.W."/>
            <person name="Higgins S."/>
            <person name="Loffler F."/>
        </authorList>
    </citation>
    <scope>NUCLEOTIDE SEQUENCE</scope>
</reference>
<protein>
    <submittedName>
        <fullName evidence="1">Uncharacterized protein</fullName>
    </submittedName>
</protein>
<gene>
    <name evidence="1" type="ORF">SDC9_153103</name>
</gene>